<evidence type="ECO:0000256" key="2">
    <source>
        <dbReference type="SAM" id="Phobius"/>
    </source>
</evidence>
<keyword evidence="2" id="KW-0812">Transmembrane</keyword>
<dbReference type="EMBL" id="BAABGP010000008">
    <property type="protein sequence ID" value="GAA4482366.1"/>
    <property type="molecule type" value="Genomic_DNA"/>
</dbReference>
<keyword evidence="4" id="KW-1185">Reference proteome</keyword>
<sequence length="95" mass="10131">MAGRRPTNAREQRARLEQERARLHGARRAWHDGIVRRRIRDNTVAIITGSVIVVAAIVSQVLHAEATAPAPKPSPTVTPTPAVTPTPTATSTPAG</sequence>
<evidence type="ECO:0000256" key="1">
    <source>
        <dbReference type="SAM" id="MobiDB-lite"/>
    </source>
</evidence>
<evidence type="ECO:0008006" key="5">
    <source>
        <dbReference type="Google" id="ProtNLM"/>
    </source>
</evidence>
<protein>
    <recommendedName>
        <fullName evidence="5">Dioxygenase</fullName>
    </recommendedName>
</protein>
<accession>A0ABP8P930</accession>
<comment type="caution">
    <text evidence="3">The sequence shown here is derived from an EMBL/GenBank/DDBJ whole genome shotgun (WGS) entry which is preliminary data.</text>
</comment>
<feature type="region of interest" description="Disordered" evidence="1">
    <location>
        <begin position="67"/>
        <end position="95"/>
    </location>
</feature>
<feature type="compositionally biased region" description="Low complexity" evidence="1">
    <location>
        <begin position="85"/>
        <end position="95"/>
    </location>
</feature>
<feature type="compositionally biased region" description="Pro residues" evidence="1">
    <location>
        <begin position="70"/>
        <end position="84"/>
    </location>
</feature>
<evidence type="ECO:0000313" key="3">
    <source>
        <dbReference type="EMBL" id="GAA4482366.1"/>
    </source>
</evidence>
<gene>
    <name evidence="3" type="ORF">GCM10023171_12200</name>
</gene>
<organism evidence="3 4">
    <name type="scientific">Microbacterium panaciterrae</name>
    <dbReference type="NCBI Taxonomy" id="985759"/>
    <lineage>
        <taxon>Bacteria</taxon>
        <taxon>Bacillati</taxon>
        <taxon>Actinomycetota</taxon>
        <taxon>Actinomycetes</taxon>
        <taxon>Micrococcales</taxon>
        <taxon>Microbacteriaceae</taxon>
        <taxon>Microbacterium</taxon>
    </lineage>
</organism>
<feature type="transmembrane region" description="Helical" evidence="2">
    <location>
        <begin position="44"/>
        <end position="62"/>
    </location>
</feature>
<keyword evidence="2" id="KW-1133">Transmembrane helix</keyword>
<evidence type="ECO:0000313" key="4">
    <source>
        <dbReference type="Proteomes" id="UP001500731"/>
    </source>
</evidence>
<reference evidence="4" key="1">
    <citation type="journal article" date="2019" name="Int. J. Syst. Evol. Microbiol.">
        <title>The Global Catalogue of Microorganisms (GCM) 10K type strain sequencing project: providing services to taxonomists for standard genome sequencing and annotation.</title>
        <authorList>
            <consortium name="The Broad Institute Genomics Platform"/>
            <consortium name="The Broad Institute Genome Sequencing Center for Infectious Disease"/>
            <person name="Wu L."/>
            <person name="Ma J."/>
        </authorList>
    </citation>
    <scope>NUCLEOTIDE SEQUENCE [LARGE SCALE GENOMIC DNA]</scope>
    <source>
        <strain evidence="4">JCM 17839</strain>
    </source>
</reference>
<name>A0ABP8P930_9MICO</name>
<proteinExistence type="predicted"/>
<keyword evidence="2" id="KW-0472">Membrane</keyword>
<dbReference type="Proteomes" id="UP001500731">
    <property type="component" value="Unassembled WGS sequence"/>
</dbReference>
<dbReference type="RefSeq" id="WP_345185340.1">
    <property type="nucleotide sequence ID" value="NZ_BAABGP010000008.1"/>
</dbReference>